<reference evidence="3" key="1">
    <citation type="submission" date="2017-09" db="EMBL/GenBank/DDBJ databases">
        <title>Depth-based differentiation of microbial function through sediment-hosted aquifers and enrichment of novel symbionts in the deep terrestrial subsurface.</title>
        <authorList>
            <person name="Probst A.J."/>
            <person name="Ladd B."/>
            <person name="Jarett J.K."/>
            <person name="Geller-Mcgrath D.E."/>
            <person name="Sieber C.M.K."/>
            <person name="Emerson J.B."/>
            <person name="Anantharaman K."/>
            <person name="Thomas B.C."/>
            <person name="Malmstrom R."/>
            <person name="Stieglmeier M."/>
            <person name="Klingl A."/>
            <person name="Woyke T."/>
            <person name="Ryan C.M."/>
            <person name="Banfield J.F."/>
        </authorList>
    </citation>
    <scope>NUCLEOTIDE SEQUENCE [LARGE SCALE GENOMIC DNA]</scope>
</reference>
<dbReference type="Proteomes" id="UP000228756">
    <property type="component" value="Unassembled WGS sequence"/>
</dbReference>
<protein>
    <recommendedName>
        <fullName evidence="1">Aminoglycoside phosphotransferase domain-containing protein</fullName>
    </recommendedName>
</protein>
<dbReference type="SUPFAM" id="SSF56112">
    <property type="entry name" value="Protein kinase-like (PK-like)"/>
    <property type="match status" value="1"/>
</dbReference>
<accession>A0A2M6NRZ0</accession>
<evidence type="ECO:0000313" key="3">
    <source>
        <dbReference type="Proteomes" id="UP000228756"/>
    </source>
</evidence>
<gene>
    <name evidence="2" type="ORF">COU42_01515</name>
</gene>
<sequence>MKSIKFLLNQKWAKDFFSKKINQYFPKKQLIDCEIEPLKIYLNYKSVVIKYRLELLDEEKNISEKNIIGKAEKSGGKSNILVDYSTTKFLQEQGLNDIVPNPLEYLPLFNLYLYEFVPGYFLQELSVKHKEQEFLDKIPAVIKGLKRIHEVKVQRKNKIIIRDRKQEEKQWRHDLKLIRQYYPIVFDKTLLWIQKCRLLEEKYRKYFDIKFYEITHGDFYSRNILISVGKIKLIDFSNSSFYDPLNDIGNFLINTELMFEYDFPKNYRRLMKKLKDIFFQNYFSKPITEEQKFKINYFILTNLIRIIAFAAMSEKGKKMPNQSNIVMDKLIGFGEEKCKNL</sequence>
<dbReference type="AlphaFoldDB" id="A0A2M6NRZ0"/>
<name>A0A2M6NRZ0_9BACT</name>
<organism evidence="2 3">
    <name type="scientific">Candidatus Nealsonbacteria bacterium CG10_big_fil_rev_8_21_14_0_10_36_24</name>
    <dbReference type="NCBI Taxonomy" id="1974710"/>
    <lineage>
        <taxon>Bacteria</taxon>
        <taxon>Candidatus Nealsoniibacteriota</taxon>
    </lineage>
</organism>
<dbReference type="Pfam" id="PF01636">
    <property type="entry name" value="APH"/>
    <property type="match status" value="1"/>
</dbReference>
<evidence type="ECO:0000313" key="2">
    <source>
        <dbReference type="EMBL" id="PIR72327.1"/>
    </source>
</evidence>
<comment type="caution">
    <text evidence="2">The sequence shown here is derived from an EMBL/GenBank/DDBJ whole genome shotgun (WGS) entry which is preliminary data.</text>
</comment>
<dbReference type="InterPro" id="IPR002575">
    <property type="entry name" value="Aminoglycoside_PTrfase"/>
</dbReference>
<feature type="domain" description="Aminoglycoside phosphotransferase" evidence="1">
    <location>
        <begin position="100"/>
        <end position="254"/>
    </location>
</feature>
<dbReference type="Gene3D" id="3.90.1200.10">
    <property type="match status" value="1"/>
</dbReference>
<proteinExistence type="predicted"/>
<dbReference type="InterPro" id="IPR011009">
    <property type="entry name" value="Kinase-like_dom_sf"/>
</dbReference>
<evidence type="ECO:0000259" key="1">
    <source>
        <dbReference type="Pfam" id="PF01636"/>
    </source>
</evidence>
<dbReference type="EMBL" id="PFCJ01000017">
    <property type="protein sequence ID" value="PIR72327.1"/>
    <property type="molecule type" value="Genomic_DNA"/>
</dbReference>